<feature type="domain" description="Helicase ATP-binding" evidence="4">
    <location>
        <begin position="38"/>
        <end position="225"/>
    </location>
</feature>
<dbReference type="Pfam" id="PF00176">
    <property type="entry name" value="SNF2-rel_dom"/>
    <property type="match status" value="1"/>
</dbReference>
<evidence type="ECO:0000313" key="6">
    <source>
        <dbReference type="Proteomes" id="UP000238479"/>
    </source>
</evidence>
<keyword evidence="6" id="KW-1185">Reference proteome</keyword>
<dbReference type="GO" id="GO:0016787">
    <property type="term" value="F:hydrolase activity"/>
    <property type="evidence" value="ECO:0007669"/>
    <property type="project" value="UniProtKB-KW"/>
</dbReference>
<keyword evidence="3" id="KW-0067">ATP-binding</keyword>
<sequence length="235" mass="26169">MIKSNGLKCLTILNILLVRRASFIYVNMFSGEATTHLPTATQTPRGGILADAMGLGKTVMTIALILARPRRGNSDSIEITKKRKIDQDTMTTLKPKGGTLVVCPSVLKLKDALETHSDSKSISTLVHVWGRTISPVVISEQDVVLTDYDFLTYDYYSYGENSVLHQVDWYRVVLNDADTLGSSGAKEAAKAASMLSSHCRWWLTGTPLKIDLEDIYSLLCFLHVEPWSNWACWKK</sequence>
<evidence type="ECO:0000256" key="3">
    <source>
        <dbReference type="ARBA" id="ARBA00022840"/>
    </source>
</evidence>
<name>A0A2P6QQK4_ROSCH</name>
<dbReference type="InterPro" id="IPR014001">
    <property type="entry name" value="Helicase_ATP-bd"/>
</dbReference>
<protein>
    <submittedName>
        <fullName evidence="5">Putative DNA helicase chromatin remodeling SNF2 family</fullName>
        <ecNumber evidence="5">3.6.4.12</ecNumber>
    </submittedName>
</protein>
<dbReference type="STRING" id="74649.A0A2P6QQK4"/>
<dbReference type="PANTHER" id="PTHR45626:SF22">
    <property type="entry name" value="DNA REPAIR PROTEIN RAD5"/>
    <property type="match status" value="1"/>
</dbReference>
<dbReference type="Gramene" id="PRQ36456">
    <property type="protein sequence ID" value="PRQ36456"/>
    <property type="gene ID" value="RchiOBHm_Chr4g0391751"/>
</dbReference>
<dbReference type="EC" id="3.6.4.12" evidence="5"/>
<dbReference type="GO" id="GO:0006281">
    <property type="term" value="P:DNA repair"/>
    <property type="evidence" value="ECO:0007669"/>
    <property type="project" value="TreeGrafter"/>
</dbReference>
<proteinExistence type="predicted"/>
<keyword evidence="2 5" id="KW-0378">Hydrolase</keyword>
<gene>
    <name evidence="5" type="ORF">RchiOBHm_Chr4g0391751</name>
</gene>
<dbReference type="InterPro" id="IPR038718">
    <property type="entry name" value="SNF2-like_sf"/>
</dbReference>
<dbReference type="GO" id="GO:0003678">
    <property type="term" value="F:DNA helicase activity"/>
    <property type="evidence" value="ECO:0007669"/>
    <property type="project" value="UniProtKB-EC"/>
</dbReference>
<comment type="caution">
    <text evidence="5">The sequence shown here is derived from an EMBL/GenBank/DDBJ whole genome shotgun (WGS) entry which is preliminary data.</text>
</comment>
<dbReference type="Gene3D" id="3.40.50.10810">
    <property type="entry name" value="Tandem AAA-ATPase domain"/>
    <property type="match status" value="1"/>
</dbReference>
<dbReference type="AlphaFoldDB" id="A0A2P6QQK4"/>
<evidence type="ECO:0000256" key="1">
    <source>
        <dbReference type="ARBA" id="ARBA00022741"/>
    </source>
</evidence>
<evidence type="ECO:0000256" key="2">
    <source>
        <dbReference type="ARBA" id="ARBA00022801"/>
    </source>
</evidence>
<dbReference type="InterPro" id="IPR000330">
    <property type="entry name" value="SNF2_N"/>
</dbReference>
<dbReference type="SUPFAM" id="SSF52540">
    <property type="entry name" value="P-loop containing nucleoside triphosphate hydrolases"/>
    <property type="match status" value="1"/>
</dbReference>
<keyword evidence="5" id="KW-0347">Helicase</keyword>
<dbReference type="SMART" id="SM00487">
    <property type="entry name" value="DEXDc"/>
    <property type="match status" value="1"/>
</dbReference>
<dbReference type="GO" id="GO:0005634">
    <property type="term" value="C:nucleus"/>
    <property type="evidence" value="ECO:0007669"/>
    <property type="project" value="TreeGrafter"/>
</dbReference>
<dbReference type="PANTHER" id="PTHR45626">
    <property type="entry name" value="TRANSCRIPTION TERMINATION FACTOR 2-RELATED"/>
    <property type="match status" value="1"/>
</dbReference>
<keyword evidence="1" id="KW-0547">Nucleotide-binding</keyword>
<evidence type="ECO:0000259" key="4">
    <source>
        <dbReference type="PROSITE" id="PS51192"/>
    </source>
</evidence>
<dbReference type="EMBL" id="PDCK01000042">
    <property type="protein sequence ID" value="PRQ36456.1"/>
    <property type="molecule type" value="Genomic_DNA"/>
</dbReference>
<dbReference type="GO" id="GO:0005524">
    <property type="term" value="F:ATP binding"/>
    <property type="evidence" value="ECO:0007669"/>
    <property type="project" value="UniProtKB-KW"/>
</dbReference>
<reference evidence="5 6" key="1">
    <citation type="journal article" date="2018" name="Nat. Genet.">
        <title>The Rosa genome provides new insights in the design of modern roses.</title>
        <authorList>
            <person name="Bendahmane M."/>
        </authorList>
    </citation>
    <scope>NUCLEOTIDE SEQUENCE [LARGE SCALE GENOMIC DNA]</scope>
    <source>
        <strain evidence="6">cv. Old Blush</strain>
    </source>
</reference>
<dbReference type="PROSITE" id="PS51192">
    <property type="entry name" value="HELICASE_ATP_BIND_1"/>
    <property type="match status" value="1"/>
</dbReference>
<dbReference type="OMA" id="CKEIERW"/>
<dbReference type="CDD" id="cd18008">
    <property type="entry name" value="DEXDc_SHPRH-like"/>
    <property type="match status" value="1"/>
</dbReference>
<organism evidence="5 6">
    <name type="scientific">Rosa chinensis</name>
    <name type="common">China rose</name>
    <dbReference type="NCBI Taxonomy" id="74649"/>
    <lineage>
        <taxon>Eukaryota</taxon>
        <taxon>Viridiplantae</taxon>
        <taxon>Streptophyta</taxon>
        <taxon>Embryophyta</taxon>
        <taxon>Tracheophyta</taxon>
        <taxon>Spermatophyta</taxon>
        <taxon>Magnoliopsida</taxon>
        <taxon>eudicotyledons</taxon>
        <taxon>Gunneridae</taxon>
        <taxon>Pentapetalae</taxon>
        <taxon>rosids</taxon>
        <taxon>fabids</taxon>
        <taxon>Rosales</taxon>
        <taxon>Rosaceae</taxon>
        <taxon>Rosoideae</taxon>
        <taxon>Rosoideae incertae sedis</taxon>
        <taxon>Rosa</taxon>
    </lineage>
</organism>
<accession>A0A2P6QQK4</accession>
<evidence type="ECO:0000313" key="5">
    <source>
        <dbReference type="EMBL" id="PRQ36456.1"/>
    </source>
</evidence>
<dbReference type="Proteomes" id="UP000238479">
    <property type="component" value="Chromosome 4"/>
</dbReference>
<dbReference type="InterPro" id="IPR050628">
    <property type="entry name" value="SNF2_RAD54_helicase_TF"/>
</dbReference>
<dbReference type="InterPro" id="IPR027417">
    <property type="entry name" value="P-loop_NTPase"/>
</dbReference>